<name>W6Q0W8_PENRF</name>
<proteinExistence type="predicted"/>
<reference evidence="2" key="1">
    <citation type="journal article" date="2014" name="Nat. Commun.">
        <title>Multiple recent horizontal transfers of a large genomic region in cheese making fungi.</title>
        <authorList>
            <person name="Cheeseman K."/>
            <person name="Ropars J."/>
            <person name="Renault P."/>
            <person name="Dupont J."/>
            <person name="Gouzy J."/>
            <person name="Branca A."/>
            <person name="Abraham A.L."/>
            <person name="Ceppi M."/>
            <person name="Conseiller E."/>
            <person name="Debuchy R."/>
            <person name="Malagnac F."/>
            <person name="Goarin A."/>
            <person name="Silar P."/>
            <person name="Lacoste S."/>
            <person name="Sallet E."/>
            <person name="Bensimon A."/>
            <person name="Giraud T."/>
            <person name="Brygoo Y."/>
        </authorList>
    </citation>
    <scope>NUCLEOTIDE SEQUENCE [LARGE SCALE GENOMIC DNA]</scope>
    <source>
        <strain evidence="2">FM164</strain>
    </source>
</reference>
<keyword evidence="1" id="KW-0732">Signal</keyword>
<evidence type="ECO:0000256" key="1">
    <source>
        <dbReference type="SAM" id="SignalP"/>
    </source>
</evidence>
<gene>
    <name evidence="2" type="ORF">PROQFM164_S02g000099</name>
</gene>
<dbReference type="AlphaFoldDB" id="W6Q0W8"/>
<protein>
    <submittedName>
        <fullName evidence="2">Genomic scaffold, ProqFM164S02</fullName>
    </submittedName>
</protein>
<keyword evidence="3" id="KW-1185">Reference proteome</keyword>
<dbReference type="Proteomes" id="UP000030686">
    <property type="component" value="Unassembled WGS sequence"/>
</dbReference>
<sequence length="61" mass="7187">MRAMVALLMTFHSFLYGLSFNHGVTFFFVDCDRTLVQATTIGEVQWSNEHPREWIPPMHSW</sequence>
<feature type="chain" id="PRO_5004879833" evidence="1">
    <location>
        <begin position="20"/>
        <end position="61"/>
    </location>
</feature>
<accession>W6Q0W8</accession>
<organism evidence="2 3">
    <name type="scientific">Penicillium roqueforti (strain FM164)</name>
    <dbReference type="NCBI Taxonomy" id="1365484"/>
    <lineage>
        <taxon>Eukaryota</taxon>
        <taxon>Fungi</taxon>
        <taxon>Dikarya</taxon>
        <taxon>Ascomycota</taxon>
        <taxon>Pezizomycotina</taxon>
        <taxon>Eurotiomycetes</taxon>
        <taxon>Eurotiomycetidae</taxon>
        <taxon>Eurotiales</taxon>
        <taxon>Aspergillaceae</taxon>
        <taxon>Penicillium</taxon>
    </lineage>
</organism>
<dbReference type="EMBL" id="HG792016">
    <property type="protein sequence ID" value="CDM29950.1"/>
    <property type="molecule type" value="Genomic_DNA"/>
</dbReference>
<evidence type="ECO:0000313" key="2">
    <source>
        <dbReference type="EMBL" id="CDM29950.1"/>
    </source>
</evidence>
<evidence type="ECO:0000313" key="3">
    <source>
        <dbReference type="Proteomes" id="UP000030686"/>
    </source>
</evidence>
<feature type="signal peptide" evidence="1">
    <location>
        <begin position="1"/>
        <end position="19"/>
    </location>
</feature>